<proteinExistence type="predicted"/>
<evidence type="ECO:0000313" key="4">
    <source>
        <dbReference type="Proteomes" id="UP000284022"/>
    </source>
</evidence>
<evidence type="ECO:0000313" key="2">
    <source>
        <dbReference type="EMBL" id="RGU40120.1"/>
    </source>
</evidence>
<reference evidence="2 4" key="2">
    <citation type="submission" date="2018-08" db="EMBL/GenBank/DDBJ databases">
        <title>A genome reference for cultivated species of the human gut microbiota.</title>
        <authorList>
            <person name="Zou Y."/>
            <person name="Xue W."/>
            <person name="Luo G."/>
        </authorList>
    </citation>
    <scope>NUCLEOTIDE SEQUENCE [LARGE SCALE GENOMIC DNA]</scope>
    <source>
        <strain evidence="2 4">AF17-20</strain>
    </source>
</reference>
<evidence type="ECO:0000313" key="1">
    <source>
        <dbReference type="EMBL" id="CUP24769.1"/>
    </source>
</evidence>
<name>A0A174LTD5_BACUN</name>
<sequence length="87" mass="10779">MNDIFYSRQTQCPTHCKPNKKVPNYRMKSCQLSIKKSLRTKDYLYPKAWDRHPQPWDRYPQPWDRYPQPWDMCPQPANKDYRFIRSI</sequence>
<dbReference type="EMBL" id="CZAO01000004">
    <property type="protein sequence ID" value="CUP24769.1"/>
    <property type="molecule type" value="Genomic_DNA"/>
</dbReference>
<reference evidence="1 3" key="1">
    <citation type="submission" date="2015-09" db="EMBL/GenBank/DDBJ databases">
        <authorList>
            <consortium name="Pathogen Informatics"/>
        </authorList>
    </citation>
    <scope>NUCLEOTIDE SEQUENCE [LARGE SCALE GENOMIC DNA]</scope>
    <source>
        <strain evidence="1 3">2789STDY5834898</strain>
    </source>
</reference>
<dbReference type="AlphaFoldDB" id="A0A174LTD5"/>
<evidence type="ECO:0000313" key="3">
    <source>
        <dbReference type="Proteomes" id="UP000095766"/>
    </source>
</evidence>
<organism evidence="1 3">
    <name type="scientific">Bacteroides uniformis</name>
    <dbReference type="NCBI Taxonomy" id="820"/>
    <lineage>
        <taxon>Bacteria</taxon>
        <taxon>Pseudomonadati</taxon>
        <taxon>Bacteroidota</taxon>
        <taxon>Bacteroidia</taxon>
        <taxon>Bacteroidales</taxon>
        <taxon>Bacteroidaceae</taxon>
        <taxon>Bacteroides</taxon>
    </lineage>
</organism>
<protein>
    <submittedName>
        <fullName evidence="1">Uncharacterized protein</fullName>
    </submittedName>
</protein>
<accession>A0A174LTD5</accession>
<dbReference type="EMBL" id="QRXV01000005">
    <property type="protein sequence ID" value="RGU40120.1"/>
    <property type="molecule type" value="Genomic_DNA"/>
</dbReference>
<dbReference type="Proteomes" id="UP000095766">
    <property type="component" value="Unassembled WGS sequence"/>
</dbReference>
<gene>
    <name evidence="2" type="ORF">DWW83_05980</name>
    <name evidence="1" type="ORF">ERS852510_01150</name>
</gene>
<dbReference type="Proteomes" id="UP000284022">
    <property type="component" value="Unassembled WGS sequence"/>
</dbReference>